<feature type="transmembrane region" description="Helical" evidence="5">
    <location>
        <begin position="17"/>
        <end position="40"/>
    </location>
</feature>
<evidence type="ECO:0000313" key="7">
    <source>
        <dbReference type="Proteomes" id="UP001558534"/>
    </source>
</evidence>
<feature type="transmembrane region" description="Helical" evidence="5">
    <location>
        <begin position="127"/>
        <end position="146"/>
    </location>
</feature>
<organism evidence="6 7">
    <name type="scientific">Lysinibacillus xylanilyticus</name>
    <dbReference type="NCBI Taxonomy" id="582475"/>
    <lineage>
        <taxon>Bacteria</taxon>
        <taxon>Bacillati</taxon>
        <taxon>Bacillota</taxon>
        <taxon>Bacilli</taxon>
        <taxon>Bacillales</taxon>
        <taxon>Bacillaceae</taxon>
        <taxon>Lysinibacillus</taxon>
    </lineage>
</organism>
<name>A0ABV3VZF2_9BACI</name>
<evidence type="ECO:0000256" key="2">
    <source>
        <dbReference type="ARBA" id="ARBA00022692"/>
    </source>
</evidence>
<evidence type="ECO:0000313" key="6">
    <source>
        <dbReference type="EMBL" id="MEX3746279.1"/>
    </source>
</evidence>
<keyword evidence="4 5" id="KW-0472">Membrane</keyword>
<keyword evidence="2 5" id="KW-0812">Transmembrane</keyword>
<keyword evidence="1" id="KW-1003">Cell membrane</keyword>
<gene>
    <name evidence="6" type="ORF">AB1300_14150</name>
</gene>
<evidence type="ECO:0000256" key="3">
    <source>
        <dbReference type="ARBA" id="ARBA00022989"/>
    </source>
</evidence>
<dbReference type="Pfam" id="PF02659">
    <property type="entry name" value="Mntp"/>
    <property type="match status" value="2"/>
</dbReference>
<keyword evidence="3 5" id="KW-1133">Transmembrane helix</keyword>
<evidence type="ECO:0000256" key="5">
    <source>
        <dbReference type="SAM" id="Phobius"/>
    </source>
</evidence>
<dbReference type="PANTHER" id="PTHR35529:SF2">
    <property type="entry name" value="SPORULATION PROTEIN YTAF-RELATED"/>
    <property type="match status" value="1"/>
</dbReference>
<feature type="transmembrane region" description="Helical" evidence="5">
    <location>
        <begin position="184"/>
        <end position="202"/>
    </location>
</feature>
<reference evidence="6 7" key="1">
    <citation type="submission" date="2024-07" db="EMBL/GenBank/DDBJ databases">
        <title>Characterization of a bacterium isolated from hydrolysated instant sea cucumber by whole-genome sequencing and metabolomics.</title>
        <authorList>
            <person name="Luo X."/>
            <person name="Zhang Z."/>
            <person name="Zheng Z."/>
            <person name="Zhang W."/>
            <person name="Ming T."/>
            <person name="Jiao L."/>
            <person name="Su X."/>
            <person name="Kong F."/>
            <person name="Xu J."/>
        </authorList>
    </citation>
    <scope>NUCLEOTIDE SEQUENCE [LARGE SCALE GENOMIC DNA]</scope>
    <source>
        <strain evidence="6 7">XL-2024</strain>
    </source>
</reference>
<evidence type="ECO:0000256" key="1">
    <source>
        <dbReference type="ARBA" id="ARBA00022475"/>
    </source>
</evidence>
<dbReference type="PANTHER" id="PTHR35529">
    <property type="entry name" value="MANGANESE EFFLUX PUMP MNTP-RELATED"/>
    <property type="match status" value="1"/>
</dbReference>
<dbReference type="Proteomes" id="UP001558534">
    <property type="component" value="Unassembled WGS sequence"/>
</dbReference>
<comment type="caution">
    <text evidence="6">The sequence shown here is derived from an EMBL/GenBank/DDBJ whole genome shotgun (WGS) entry which is preliminary data.</text>
</comment>
<feature type="transmembrane region" description="Helical" evidence="5">
    <location>
        <begin position="152"/>
        <end position="172"/>
    </location>
</feature>
<protein>
    <submittedName>
        <fullName evidence="6">Manganese efflux pump</fullName>
    </submittedName>
</protein>
<accession>A0ABV3VZF2</accession>
<feature type="transmembrane region" description="Helical" evidence="5">
    <location>
        <begin position="79"/>
        <end position="97"/>
    </location>
</feature>
<keyword evidence="7" id="KW-1185">Reference proteome</keyword>
<sequence>MICANASNILRRKSMHWVTIILIGIAANLDNLGIGLAYGIKRVKIPVLSNAAIAVISMIVTYVAVTAGSTIDEFISPHTANLLGSLLLVTIGLWTLVSNRFSQQGIAEKPELFDEDKNYIISFRESMTLGFVLSANCLAGGIAIGANGISVIWTVISIGIFSFITVGVGSHFGSLLTKTFIGKYSAAISGLLLLIIGILEMFS</sequence>
<dbReference type="EMBL" id="JBFRHK010000008">
    <property type="protein sequence ID" value="MEX3746279.1"/>
    <property type="molecule type" value="Genomic_DNA"/>
</dbReference>
<proteinExistence type="predicted"/>
<feature type="transmembrane region" description="Helical" evidence="5">
    <location>
        <begin position="47"/>
        <end position="67"/>
    </location>
</feature>
<evidence type="ECO:0000256" key="4">
    <source>
        <dbReference type="ARBA" id="ARBA00023136"/>
    </source>
</evidence>
<dbReference type="InterPro" id="IPR003810">
    <property type="entry name" value="Mntp/YtaF"/>
</dbReference>